<sequence>MTAPPLIIGAAQRAVNHLTLDGARRVRIDLPEMLDLDDLLATLHSFQGSFDVRVRQASGSLYVLNLAECHGYLSAIRQKLAVSRRNHREFIDCEVLKAEQWEDCVDESNPLENLMACLSIWGNMPSRASYSYVRRGQSSTEEDMDVEDSTDRAVVIMAAQLSRIVCRKLEVSAYSYLQKVLNEWSTLSASEVQKFVRELGLVLLTLRWRISWWTLLGDGGNTPDTKGKEAFAYRVHSLCRVLYFYYCMMRRKLPTWSSKKEFYGTWSTYPDTALPVFEEFPEEESLSGFEAWMRNGQRLIFTAGVEGKLAGIGLRHERV</sequence>
<dbReference type="PANTHER" id="PTHR35392">
    <property type="entry name" value="ZN(II)2CYS6 TRANSCRIPTION FACTOR (EUROFUNG)-RELATED-RELATED"/>
    <property type="match status" value="1"/>
</dbReference>
<keyword evidence="2" id="KW-1185">Reference proteome</keyword>
<protein>
    <submittedName>
        <fullName evidence="1">Uncharacterized protein</fullName>
    </submittedName>
</protein>
<evidence type="ECO:0000313" key="1">
    <source>
        <dbReference type="EMBL" id="KAK5174249.1"/>
    </source>
</evidence>
<name>A0AAV9PNE6_9PEZI</name>
<gene>
    <name evidence="1" type="ORF">LTR77_001329</name>
</gene>
<dbReference type="AlphaFoldDB" id="A0AAV9PNE6"/>
<dbReference type="RefSeq" id="XP_064662918.1">
    <property type="nucleotide sequence ID" value="XM_064798591.1"/>
</dbReference>
<dbReference type="Proteomes" id="UP001337655">
    <property type="component" value="Unassembled WGS sequence"/>
</dbReference>
<accession>A0AAV9PNE6</accession>
<comment type="caution">
    <text evidence="1">The sequence shown here is derived from an EMBL/GenBank/DDBJ whole genome shotgun (WGS) entry which is preliminary data.</text>
</comment>
<reference evidence="1 2" key="1">
    <citation type="submission" date="2023-08" db="EMBL/GenBank/DDBJ databases">
        <title>Black Yeasts Isolated from many extreme environments.</title>
        <authorList>
            <person name="Coleine C."/>
            <person name="Stajich J.E."/>
            <person name="Selbmann L."/>
        </authorList>
    </citation>
    <scope>NUCLEOTIDE SEQUENCE [LARGE SCALE GENOMIC DNA]</scope>
    <source>
        <strain evidence="1 2">CCFEE 5935</strain>
    </source>
</reference>
<proteinExistence type="predicted"/>
<dbReference type="InterPro" id="IPR052973">
    <property type="entry name" value="Fungal_sec-metab_reg_TF"/>
</dbReference>
<dbReference type="GeneID" id="89922677"/>
<evidence type="ECO:0000313" key="2">
    <source>
        <dbReference type="Proteomes" id="UP001337655"/>
    </source>
</evidence>
<organism evidence="1 2">
    <name type="scientific">Saxophila tyrrhenica</name>
    <dbReference type="NCBI Taxonomy" id="1690608"/>
    <lineage>
        <taxon>Eukaryota</taxon>
        <taxon>Fungi</taxon>
        <taxon>Dikarya</taxon>
        <taxon>Ascomycota</taxon>
        <taxon>Pezizomycotina</taxon>
        <taxon>Dothideomycetes</taxon>
        <taxon>Dothideomycetidae</taxon>
        <taxon>Mycosphaerellales</taxon>
        <taxon>Extremaceae</taxon>
        <taxon>Saxophila</taxon>
    </lineage>
</organism>
<dbReference type="PANTHER" id="PTHR35392:SF4">
    <property type="entry name" value="ZN(II)2CYS6 TRANSCRIPTION FACTOR (EUROFUNG)"/>
    <property type="match status" value="1"/>
</dbReference>
<dbReference type="EMBL" id="JAVRRT010000002">
    <property type="protein sequence ID" value="KAK5174249.1"/>
    <property type="molecule type" value="Genomic_DNA"/>
</dbReference>